<protein>
    <submittedName>
        <fullName evidence="1">Uncharacterized protein</fullName>
    </submittedName>
</protein>
<sequence>MVTSFAAAQHGPVCASAASAPWLALSEGWVGSVHAVSRQVLYWPFDALRDQYATAVRAGLIERSLIASSQFERKTAALEQALLGSYARRV</sequence>
<dbReference type="EMBL" id="CTRI01000002">
    <property type="protein sequence ID" value="CQR26522.1"/>
    <property type="molecule type" value="Genomic_DNA"/>
</dbReference>
<dbReference type="RefSeq" id="WP_041608919.1">
    <property type="nucleotide sequence ID" value="NC_014145.1"/>
</dbReference>
<evidence type="ECO:0000313" key="1">
    <source>
        <dbReference type="EMBL" id="CQR26522.1"/>
    </source>
</evidence>
<gene>
    <name evidence="1" type="ORF">THICB1_100043</name>
</gene>
<evidence type="ECO:0000313" key="2">
    <source>
        <dbReference type="Proteomes" id="UP000078599"/>
    </source>
</evidence>
<organism evidence="1 2">
    <name type="scientific">Thiomonas arsenitoxydans (strain DSM 22701 / CIP 110005 / 3As)</name>
    <dbReference type="NCBI Taxonomy" id="426114"/>
    <lineage>
        <taxon>Bacteria</taxon>
        <taxon>Pseudomonadati</taxon>
        <taxon>Pseudomonadota</taxon>
        <taxon>Betaproteobacteria</taxon>
        <taxon>Burkholderiales</taxon>
        <taxon>Thiomonas</taxon>
    </lineage>
</organism>
<comment type="caution">
    <text evidence="1">The sequence shown here is derived from an EMBL/GenBank/DDBJ whole genome shotgun (WGS) entry which is preliminary data.</text>
</comment>
<name>A0ABP1Z258_THIA3</name>
<proteinExistence type="predicted"/>
<reference evidence="1 2" key="1">
    <citation type="submission" date="2015-03" db="EMBL/GenBank/DDBJ databases">
        <authorList>
            <person name="Regsiter A."/>
            <person name="william w."/>
        </authorList>
    </citation>
    <scope>NUCLEOTIDE SEQUENCE [LARGE SCALE GENOMIC DNA]</scope>
    <source>
        <strain evidence="1 2">CB1</strain>
    </source>
</reference>
<dbReference type="Proteomes" id="UP000078599">
    <property type="component" value="Unassembled WGS sequence"/>
</dbReference>
<accession>A0ABP1Z258</accession>
<keyword evidence="2" id="KW-1185">Reference proteome</keyword>